<dbReference type="AlphaFoldDB" id="A0A4S8JK65"/>
<dbReference type="EMBL" id="PYDT01000004">
    <property type="protein sequence ID" value="THU62518.1"/>
    <property type="molecule type" value="Genomic_DNA"/>
</dbReference>
<protein>
    <submittedName>
        <fullName evidence="1">Uncharacterized protein</fullName>
    </submittedName>
</protein>
<keyword evidence="2" id="KW-1185">Reference proteome</keyword>
<reference evidence="1 2" key="1">
    <citation type="journal article" date="2019" name="Nat. Plants">
        <title>Genome sequencing of Musa balbisiana reveals subgenome evolution and function divergence in polyploid bananas.</title>
        <authorList>
            <person name="Yao X."/>
        </authorList>
    </citation>
    <scope>NUCLEOTIDE SEQUENCE [LARGE SCALE GENOMIC DNA]</scope>
    <source>
        <strain evidence="2">cv. DH-PKW</strain>
        <tissue evidence="1">Leaves</tissue>
    </source>
</reference>
<name>A0A4S8JK65_MUSBA</name>
<comment type="caution">
    <text evidence="1">The sequence shown here is derived from an EMBL/GenBank/DDBJ whole genome shotgun (WGS) entry which is preliminary data.</text>
</comment>
<sequence>MDQYPTGIDRLIIQTNGSHYRQQLQRLQRRMYYLSFIRINTLPASSLALDSTTLLAYSSSFMSILSTSASSRLNDESAEENPEIADFVSRRRSSLIAGQRLGPLSFSMTSFLIPPNKYMASELTLHKIPSPQPIKLDNHQSPKINSVGAGEVLIIEWQKLGFCTCMPALFTTWFFQFSSKLTHHIDNLTVKSGSFIICCALNEKPEAGMTPRRSPARPPGAME</sequence>
<dbReference type="Proteomes" id="UP000317650">
    <property type="component" value="Chromosome 1"/>
</dbReference>
<gene>
    <name evidence="1" type="ORF">C4D60_Mb01t05980</name>
</gene>
<proteinExistence type="predicted"/>
<evidence type="ECO:0000313" key="2">
    <source>
        <dbReference type="Proteomes" id="UP000317650"/>
    </source>
</evidence>
<evidence type="ECO:0000313" key="1">
    <source>
        <dbReference type="EMBL" id="THU62518.1"/>
    </source>
</evidence>
<accession>A0A4S8JK65</accession>
<organism evidence="1 2">
    <name type="scientific">Musa balbisiana</name>
    <name type="common">Banana</name>
    <dbReference type="NCBI Taxonomy" id="52838"/>
    <lineage>
        <taxon>Eukaryota</taxon>
        <taxon>Viridiplantae</taxon>
        <taxon>Streptophyta</taxon>
        <taxon>Embryophyta</taxon>
        <taxon>Tracheophyta</taxon>
        <taxon>Spermatophyta</taxon>
        <taxon>Magnoliopsida</taxon>
        <taxon>Liliopsida</taxon>
        <taxon>Zingiberales</taxon>
        <taxon>Musaceae</taxon>
        <taxon>Musa</taxon>
    </lineage>
</organism>